<evidence type="ECO:0000256" key="2">
    <source>
        <dbReference type="ARBA" id="ARBA00023306"/>
    </source>
</evidence>
<comment type="caution">
    <text evidence="4">The sequence shown here is derived from an EMBL/GenBank/DDBJ whole genome shotgun (WGS) entry which is preliminary data.</text>
</comment>
<evidence type="ECO:0008006" key="6">
    <source>
        <dbReference type="Google" id="ProtNLM"/>
    </source>
</evidence>
<evidence type="ECO:0000256" key="1">
    <source>
        <dbReference type="ARBA" id="ARBA00006180"/>
    </source>
</evidence>
<dbReference type="Pfam" id="PF04499">
    <property type="entry name" value="SAPS"/>
    <property type="match status" value="1"/>
</dbReference>
<comment type="similarity">
    <text evidence="1">Belongs to the SAPS family.</text>
</comment>
<feature type="compositionally biased region" description="Basic and acidic residues" evidence="3">
    <location>
        <begin position="756"/>
        <end position="769"/>
    </location>
</feature>
<reference evidence="4 5" key="1">
    <citation type="submission" date="2024-05" db="EMBL/GenBank/DDBJ databases">
        <title>Genetic variation in Jamaican populations of the coffee berry borer (Hypothenemus hampei).</title>
        <authorList>
            <person name="Errbii M."/>
            <person name="Myrie A."/>
        </authorList>
    </citation>
    <scope>NUCLEOTIDE SEQUENCE [LARGE SCALE GENOMIC DNA]</scope>
    <source>
        <strain evidence="4">JA-Hopewell-2020-01-JO</strain>
        <tissue evidence="4">Whole body</tissue>
    </source>
</reference>
<protein>
    <recommendedName>
        <fullName evidence="6">Serine/threonine-protein phosphatase 6 regulatory subunit 3</fullName>
    </recommendedName>
</protein>
<feature type="region of interest" description="Disordered" evidence="3">
    <location>
        <begin position="638"/>
        <end position="769"/>
    </location>
</feature>
<organism evidence="4 5">
    <name type="scientific">Hypothenemus hampei</name>
    <name type="common">Coffee berry borer</name>
    <dbReference type="NCBI Taxonomy" id="57062"/>
    <lineage>
        <taxon>Eukaryota</taxon>
        <taxon>Metazoa</taxon>
        <taxon>Ecdysozoa</taxon>
        <taxon>Arthropoda</taxon>
        <taxon>Hexapoda</taxon>
        <taxon>Insecta</taxon>
        <taxon>Pterygota</taxon>
        <taxon>Neoptera</taxon>
        <taxon>Endopterygota</taxon>
        <taxon>Coleoptera</taxon>
        <taxon>Polyphaga</taxon>
        <taxon>Cucujiformia</taxon>
        <taxon>Curculionidae</taxon>
        <taxon>Scolytinae</taxon>
        <taxon>Hypothenemus</taxon>
    </lineage>
</organism>
<dbReference type="InterPro" id="IPR007587">
    <property type="entry name" value="SAPS"/>
</dbReference>
<evidence type="ECO:0000256" key="3">
    <source>
        <dbReference type="SAM" id="MobiDB-lite"/>
    </source>
</evidence>
<sequence>MFFKYNNTSWSQLDTLLAKENLTLQEVMDNEDVINECRVQNKNLIDFLLKPEVIEELVILTVKEPSVELGETTRFKYPNLASELLTCDVPAINERLAGDEKLLEKLYEFLENESPLNPLLASFFSKIMGGLIAKKTEQNWVSYQLTCLQVLDFLKARESFLPLLMKHLGTSAIMDLMLKLMTQVEGVEMRQNILNWLDSQRIVQQLVSLLNPKIEKERHDNVAQLLCDFLRIARDAQRGYGERADPDPLLNTLESPETVKLLLDQIFDNEKSESSIVGGISVLLCLLDVHQANFPGFRSVAYLMKNIYNSNLNDEDVDYEQKQRVLHSTSDAIVPKIKDFHDLLLNPPKQAPVLTTVGLLEPPVGNTRLQVVRLLSVLLGCESRRVQEELTQLGTFSVLLDLFFRYPWNNFLHTYVESCLVASLETAEGGEPNALTKHILGDCELIERVLKAWKDNDEQQELEKRARQGYMGHLVSIANHLIKLRQNSLVGDYLGEIKPEMLAALDDFKATTLTKVLEQQDKLLGGLHPNSLIEDDLGVCPLMANSALQQQTYAQFQMQDLPSQYLDTYSGLNDDVFNDGDDTLQTIDNPSDVNFDLSESDMLQRDAIFKQVCAQSINTLFDSDDQVFEERDHTFQTVIEKKDQKKGGRNNSSSSSGSDEDDEDTSPDGAEESNKMNVDPWTSPKGSPWGVASDTVTTSSANDDGWADFSSANFSELEERAASGDGKHESANTGPAVEQPSISVEGDACPVAAQTSDKESPLEKEGDKV</sequence>
<gene>
    <name evidence="4" type="ORF">ABEB36_001941</name>
</gene>
<dbReference type="Proteomes" id="UP001566132">
    <property type="component" value="Unassembled WGS sequence"/>
</dbReference>
<dbReference type="AlphaFoldDB" id="A0ABD1FG73"/>
<feature type="compositionally biased region" description="Acidic residues" evidence="3">
    <location>
        <begin position="658"/>
        <end position="671"/>
    </location>
</feature>
<feature type="compositionally biased region" description="Basic and acidic residues" evidence="3">
    <location>
        <begin position="717"/>
        <end position="730"/>
    </location>
</feature>
<dbReference type="PANTHER" id="PTHR12634:SF8">
    <property type="entry name" value="FIERY MOUNTAIN, ISOFORM D"/>
    <property type="match status" value="1"/>
</dbReference>
<proteinExistence type="inferred from homology"/>
<evidence type="ECO:0000313" key="5">
    <source>
        <dbReference type="Proteomes" id="UP001566132"/>
    </source>
</evidence>
<dbReference type="EMBL" id="JBDJPC010000001">
    <property type="protein sequence ID" value="KAL1518299.1"/>
    <property type="molecule type" value="Genomic_DNA"/>
</dbReference>
<dbReference type="PANTHER" id="PTHR12634">
    <property type="entry name" value="SIT4 YEAST -ASSOCIATING PROTEIN-RELATED"/>
    <property type="match status" value="1"/>
</dbReference>
<keyword evidence="2" id="KW-0131">Cell cycle</keyword>
<evidence type="ECO:0000313" key="4">
    <source>
        <dbReference type="EMBL" id="KAL1518299.1"/>
    </source>
</evidence>
<name>A0ABD1FG73_HYPHA</name>
<accession>A0ABD1FG73</accession>
<keyword evidence="5" id="KW-1185">Reference proteome</keyword>